<dbReference type="CDD" id="cd00093">
    <property type="entry name" value="HTH_XRE"/>
    <property type="match status" value="1"/>
</dbReference>
<protein>
    <recommendedName>
        <fullName evidence="1">HTH cro/C1-type domain-containing protein</fullName>
    </recommendedName>
</protein>
<proteinExistence type="predicted"/>
<dbReference type="EMBL" id="UOEU01000897">
    <property type="protein sequence ID" value="VAW42168.1"/>
    <property type="molecule type" value="Genomic_DNA"/>
</dbReference>
<dbReference type="InterPro" id="IPR027417">
    <property type="entry name" value="P-loop_NTPase"/>
</dbReference>
<feature type="domain" description="HTH cro/C1-type" evidence="1">
    <location>
        <begin position="11"/>
        <end position="64"/>
    </location>
</feature>
<dbReference type="Pfam" id="PF00931">
    <property type="entry name" value="NB-ARC"/>
    <property type="match status" value="1"/>
</dbReference>
<dbReference type="AlphaFoldDB" id="A0A3B0VEX8"/>
<dbReference type="SUPFAM" id="SSF47413">
    <property type="entry name" value="lambda repressor-like DNA-binding domains"/>
    <property type="match status" value="1"/>
</dbReference>
<dbReference type="Gene3D" id="3.40.50.300">
    <property type="entry name" value="P-loop containing nucleotide triphosphate hydrolases"/>
    <property type="match status" value="1"/>
</dbReference>
<gene>
    <name evidence="2" type="ORF">MNBD_CHLOROFLEXI01-3340</name>
</gene>
<evidence type="ECO:0000313" key="2">
    <source>
        <dbReference type="EMBL" id="VAW42168.1"/>
    </source>
</evidence>
<dbReference type="PRINTS" id="PR00364">
    <property type="entry name" value="DISEASERSIST"/>
</dbReference>
<dbReference type="InterPro" id="IPR002182">
    <property type="entry name" value="NB-ARC"/>
</dbReference>
<dbReference type="GO" id="GO:0003677">
    <property type="term" value="F:DNA binding"/>
    <property type="evidence" value="ECO:0007669"/>
    <property type="project" value="InterPro"/>
</dbReference>
<dbReference type="SMART" id="SM00530">
    <property type="entry name" value="HTH_XRE"/>
    <property type="match status" value="1"/>
</dbReference>
<reference evidence="2" key="1">
    <citation type="submission" date="2018-06" db="EMBL/GenBank/DDBJ databases">
        <authorList>
            <person name="Zhirakovskaya E."/>
        </authorList>
    </citation>
    <scope>NUCLEOTIDE SEQUENCE</scope>
</reference>
<feature type="non-terminal residue" evidence="2">
    <location>
        <position position="370"/>
    </location>
</feature>
<dbReference type="GO" id="GO:0043531">
    <property type="term" value="F:ADP binding"/>
    <property type="evidence" value="ECO:0007669"/>
    <property type="project" value="InterPro"/>
</dbReference>
<evidence type="ECO:0000259" key="1">
    <source>
        <dbReference type="PROSITE" id="PS50943"/>
    </source>
</evidence>
<organism evidence="2">
    <name type="scientific">hydrothermal vent metagenome</name>
    <dbReference type="NCBI Taxonomy" id="652676"/>
    <lineage>
        <taxon>unclassified sequences</taxon>
        <taxon>metagenomes</taxon>
        <taxon>ecological metagenomes</taxon>
    </lineage>
</organism>
<dbReference type="SUPFAM" id="SSF52540">
    <property type="entry name" value="P-loop containing nucleoside triphosphate hydrolases"/>
    <property type="match status" value="1"/>
</dbReference>
<sequence>MDEIASFGEWVQIRRETLRLTRKKVAEDLGCASVTIKKIERDERRPSKLIAQLLVVHLEIPTSIESKFIRWARGEFVAGMPAPNQLRLKSESLQTKPKPQKSNISNNLPKLTTSFIGRIEELASLSDLFENRKVRLITLVGSGGIGKTRLAHQAAHEALHQANMFPDGALFIDLANLQTADQLVMQVAAALQLSFSGISLPKDQVRDQLQNKKLLLFLDNFEQLIDSTAALLGEWLQETNHVKFLVTSREPLNLVEEWVVKIEGLSFPSQTAVSPTINSLLQLRAPDTPTQTYPSVALFVNRARQVVHDFSLHNDVKAQNAVLQTCRLLEGIPLGIELAAPWVRMMSCEDIAQEIQKSLDFLASKHRNID</sequence>
<dbReference type="InterPro" id="IPR010982">
    <property type="entry name" value="Lambda_DNA-bd_dom_sf"/>
</dbReference>
<dbReference type="Gene3D" id="1.10.260.40">
    <property type="entry name" value="lambda repressor-like DNA-binding domains"/>
    <property type="match status" value="1"/>
</dbReference>
<accession>A0A3B0VEX8</accession>
<name>A0A3B0VEX8_9ZZZZ</name>
<dbReference type="InterPro" id="IPR001387">
    <property type="entry name" value="Cro/C1-type_HTH"/>
</dbReference>
<dbReference type="PANTHER" id="PTHR47691:SF3">
    <property type="entry name" value="HTH-TYPE TRANSCRIPTIONAL REGULATOR RV0890C-RELATED"/>
    <property type="match status" value="1"/>
</dbReference>
<dbReference type="Pfam" id="PF01381">
    <property type="entry name" value="HTH_3"/>
    <property type="match status" value="1"/>
</dbReference>
<dbReference type="PANTHER" id="PTHR47691">
    <property type="entry name" value="REGULATOR-RELATED"/>
    <property type="match status" value="1"/>
</dbReference>
<dbReference type="PROSITE" id="PS50943">
    <property type="entry name" value="HTH_CROC1"/>
    <property type="match status" value="1"/>
</dbReference>